<sequence length="543" mass="62333">MSTQQQQQQQTQKNEQDLVLFTVGDKSNPYNFPSWKKWMIFTIVGLNMTWAMMLSTIVVPATLRYQQEFDIKEITSKVPIMTYLLGYSVGPVLIIPISEDYGRKPIGIASLIMLYIFNIPQGVAKNVETLAVTRFIAGIFASPMLNYVCLVPDLWRGGDKAGLWGVNIWAFMAESVVLGGVIGDYIVARYDWRLTIWIPMAVGGFLLILFAILVPETRPAPILNKRTKKVRQKENPNAWTIYEAKRSWNTIFRETVIRPPVMFFTEPIVLFFAIYDGINYGLIYLLIESMPLVYEELGLDAPNNSLFYFAMEVGFVIALGCYYFQLKAEEWAERRWGKHRQPEYKLFWGMLSCIAFPVTMYWYGGTGRQGFSYWLPTCAIGLFGWSSHILFMIVSDYTIDSYQMLASSAVTGQSFCREIMAATCALVTTTFYNWSYNDVQGPYRHTYAIASYILGGIATLCMAIPFIFYFFGPRIRAASHYSLELKRLTEEEIAREKWIEERSEAITREHEHQEEAVRTVQGDREGSPCEKDKEPLEKVAEEV</sequence>
<feature type="transmembrane region" description="Helical" evidence="6">
    <location>
        <begin position="307"/>
        <end position="325"/>
    </location>
</feature>
<comment type="caution">
    <text evidence="8">The sequence shown here is derived from an EMBL/GenBank/DDBJ whole genome shotgun (WGS) entry which is preliminary data.</text>
</comment>
<feature type="transmembrane region" description="Helical" evidence="6">
    <location>
        <begin position="80"/>
        <end position="98"/>
    </location>
</feature>
<keyword evidence="4 6" id="KW-0472">Membrane</keyword>
<gene>
    <name evidence="8" type="ORF">E3P99_00814</name>
</gene>
<dbReference type="InterPro" id="IPR011701">
    <property type="entry name" value="MFS"/>
</dbReference>
<evidence type="ECO:0000256" key="6">
    <source>
        <dbReference type="SAM" id="Phobius"/>
    </source>
</evidence>
<evidence type="ECO:0000313" key="9">
    <source>
        <dbReference type="Proteomes" id="UP000310189"/>
    </source>
</evidence>
<dbReference type="Proteomes" id="UP000310189">
    <property type="component" value="Unassembled WGS sequence"/>
</dbReference>
<dbReference type="PANTHER" id="PTHR23502:SF36">
    <property type="entry name" value="MEMBRANE TRANSPORTER"/>
    <property type="match status" value="1"/>
</dbReference>
<comment type="subcellular location">
    <subcellularLocation>
        <location evidence="1">Membrane</location>
        <topology evidence="1">Multi-pass membrane protein</topology>
    </subcellularLocation>
</comment>
<dbReference type="Pfam" id="PF07690">
    <property type="entry name" value="MFS_1"/>
    <property type="match status" value="1"/>
</dbReference>
<dbReference type="PROSITE" id="PS50850">
    <property type="entry name" value="MFS"/>
    <property type="match status" value="1"/>
</dbReference>
<dbReference type="AlphaFoldDB" id="A0A4T0FTN8"/>
<dbReference type="SUPFAM" id="SSF103473">
    <property type="entry name" value="MFS general substrate transporter"/>
    <property type="match status" value="1"/>
</dbReference>
<evidence type="ECO:0000256" key="4">
    <source>
        <dbReference type="ARBA" id="ARBA00023136"/>
    </source>
</evidence>
<feature type="transmembrane region" description="Helical" evidence="6">
    <location>
        <begin position="194"/>
        <end position="214"/>
    </location>
</feature>
<evidence type="ECO:0000256" key="5">
    <source>
        <dbReference type="SAM" id="MobiDB-lite"/>
    </source>
</evidence>
<organism evidence="8 9">
    <name type="scientific">Wallemia hederae</name>
    <dbReference type="NCBI Taxonomy" id="1540922"/>
    <lineage>
        <taxon>Eukaryota</taxon>
        <taxon>Fungi</taxon>
        <taxon>Dikarya</taxon>
        <taxon>Basidiomycota</taxon>
        <taxon>Wallemiomycotina</taxon>
        <taxon>Wallemiomycetes</taxon>
        <taxon>Wallemiales</taxon>
        <taxon>Wallemiaceae</taxon>
        <taxon>Wallemia</taxon>
    </lineage>
</organism>
<accession>A0A4T0FTN8</accession>
<name>A0A4T0FTN8_9BASI</name>
<dbReference type="GO" id="GO:0022857">
    <property type="term" value="F:transmembrane transporter activity"/>
    <property type="evidence" value="ECO:0007669"/>
    <property type="project" value="InterPro"/>
</dbReference>
<feature type="transmembrane region" description="Helical" evidence="6">
    <location>
        <begin position="346"/>
        <end position="365"/>
    </location>
</feature>
<dbReference type="InterPro" id="IPR020846">
    <property type="entry name" value="MFS_dom"/>
</dbReference>
<dbReference type="InterPro" id="IPR036259">
    <property type="entry name" value="MFS_trans_sf"/>
</dbReference>
<evidence type="ECO:0000256" key="3">
    <source>
        <dbReference type="ARBA" id="ARBA00022989"/>
    </source>
</evidence>
<feature type="transmembrane region" description="Helical" evidence="6">
    <location>
        <begin position="135"/>
        <end position="155"/>
    </location>
</feature>
<feature type="transmembrane region" description="Helical" evidence="6">
    <location>
        <begin position="447"/>
        <end position="471"/>
    </location>
</feature>
<feature type="transmembrane region" description="Helical" evidence="6">
    <location>
        <begin position="167"/>
        <end position="188"/>
    </location>
</feature>
<dbReference type="Gene3D" id="1.20.1250.20">
    <property type="entry name" value="MFS general substrate transporter like domains"/>
    <property type="match status" value="1"/>
</dbReference>
<keyword evidence="9" id="KW-1185">Reference proteome</keyword>
<feature type="transmembrane region" description="Helical" evidence="6">
    <location>
        <begin position="105"/>
        <end position="123"/>
    </location>
</feature>
<evidence type="ECO:0000256" key="2">
    <source>
        <dbReference type="ARBA" id="ARBA00022692"/>
    </source>
</evidence>
<feature type="region of interest" description="Disordered" evidence="5">
    <location>
        <begin position="506"/>
        <end position="543"/>
    </location>
</feature>
<feature type="transmembrane region" description="Helical" evidence="6">
    <location>
        <begin position="415"/>
        <end position="435"/>
    </location>
</feature>
<feature type="transmembrane region" description="Helical" evidence="6">
    <location>
        <begin position="38"/>
        <end position="60"/>
    </location>
</feature>
<proteinExistence type="predicted"/>
<feature type="transmembrane region" description="Helical" evidence="6">
    <location>
        <begin position="268"/>
        <end position="287"/>
    </location>
</feature>
<dbReference type="EMBL" id="SPNW01000009">
    <property type="protein sequence ID" value="TIA91958.1"/>
    <property type="molecule type" value="Genomic_DNA"/>
</dbReference>
<keyword evidence="2 6" id="KW-0812">Transmembrane</keyword>
<evidence type="ECO:0000313" key="8">
    <source>
        <dbReference type="EMBL" id="TIA91958.1"/>
    </source>
</evidence>
<dbReference type="GO" id="GO:0005886">
    <property type="term" value="C:plasma membrane"/>
    <property type="evidence" value="ECO:0007669"/>
    <property type="project" value="TreeGrafter"/>
</dbReference>
<reference evidence="8 9" key="1">
    <citation type="submission" date="2019-03" db="EMBL/GenBank/DDBJ databases">
        <title>Sequencing 23 genomes of Wallemia ichthyophaga.</title>
        <authorList>
            <person name="Gostincar C."/>
        </authorList>
    </citation>
    <scope>NUCLEOTIDE SEQUENCE [LARGE SCALE GENOMIC DNA]</scope>
    <source>
        <strain evidence="8 9">EXF-5753</strain>
    </source>
</reference>
<dbReference type="PANTHER" id="PTHR23502">
    <property type="entry name" value="MAJOR FACILITATOR SUPERFAMILY"/>
    <property type="match status" value="1"/>
</dbReference>
<evidence type="ECO:0000256" key="1">
    <source>
        <dbReference type="ARBA" id="ARBA00004141"/>
    </source>
</evidence>
<protein>
    <recommendedName>
        <fullName evidence="7">Major facilitator superfamily (MFS) profile domain-containing protein</fullName>
    </recommendedName>
</protein>
<evidence type="ECO:0000259" key="7">
    <source>
        <dbReference type="PROSITE" id="PS50850"/>
    </source>
</evidence>
<keyword evidence="3 6" id="KW-1133">Transmembrane helix</keyword>
<dbReference type="OrthoDB" id="5376138at2759"/>
<feature type="domain" description="Major facilitator superfamily (MFS) profile" evidence="7">
    <location>
        <begin position="40"/>
        <end position="476"/>
    </location>
</feature>
<feature type="transmembrane region" description="Helical" evidence="6">
    <location>
        <begin position="371"/>
        <end position="394"/>
    </location>
</feature>